<dbReference type="EMBL" id="JAEHOE010000075">
    <property type="protein sequence ID" value="KAG2489203.1"/>
    <property type="molecule type" value="Genomic_DNA"/>
</dbReference>
<accession>A0A835XUE0</accession>
<dbReference type="Proteomes" id="UP000612055">
    <property type="component" value="Unassembled WGS sequence"/>
</dbReference>
<organism evidence="2 3">
    <name type="scientific">Edaphochlamys debaryana</name>
    <dbReference type="NCBI Taxonomy" id="47281"/>
    <lineage>
        <taxon>Eukaryota</taxon>
        <taxon>Viridiplantae</taxon>
        <taxon>Chlorophyta</taxon>
        <taxon>core chlorophytes</taxon>
        <taxon>Chlorophyceae</taxon>
        <taxon>CS clade</taxon>
        <taxon>Chlamydomonadales</taxon>
        <taxon>Chlamydomonadales incertae sedis</taxon>
        <taxon>Edaphochlamys</taxon>
    </lineage>
</organism>
<feature type="region of interest" description="Disordered" evidence="1">
    <location>
        <begin position="587"/>
        <end position="633"/>
    </location>
</feature>
<feature type="region of interest" description="Disordered" evidence="1">
    <location>
        <begin position="86"/>
        <end position="105"/>
    </location>
</feature>
<keyword evidence="3" id="KW-1185">Reference proteome</keyword>
<sequence length="762" mass="76491">MPGLEGLFCHMAARAAQRLPPGGALLRGLPGAPEDRRAAAMALRADMQSHNWYQRAYTLHFLDAARTPLEALAGRPGPNAVAAKHEAAARGPGAGPRPRRPASAVGVDRAYVMDERTVREEMMTNRPASAVALLEGVAVSREARCTCPVLSGALLAGLLPHPWPGLVEDAAAAASAAFGTVSSSAEGERSAGDAAAGGTADAGAAVQGHQPYGSAALAPYEAVARAALEQASVRALDDKADAESVLAACAAGTLPPWTRHVVQEHVEWIEFLPYHLMPYAAVHSAAAASGAAEVAGATAVRAAHAVAFSSTAAQEAAAVAAAEACAASGHAHNEPRALVQVHGACTVRPAAAVAPRPPAAPPRRRPVAGTDGPSSAGSAALASSAAGPSAGSSLLPPRTAAASVILPDVATALAAAAAAVASLERLSDLVGAAAELTPPLAVAAAAGFELPVQDLQAAVAHSTALIAGLQELKAELGGLTALHHALFAEAEAGMDKEEGGEEGATAAARAAALASAGLRTWATAYRDAAQRLSVFLSPTRVLGPEGAYVRRVLAAALEQASAAAAVTAAHLEPECATFDRRNDDLFRLLPFDLPPPPPPADSSHPASGSEAQAATEVAKERGAAGPSTSATSPPAAAASAAAAAGDAAAGAVAGGMAPYLDAPPPPGWAALGLFSGQRQERVDTGRVVLQGADEDGHRVVHMAAGLLLPVPASAVVVKALRPEDLNDRVRWSHDGYVNVDVPYVALQGRTLVLPPGMQACAP</sequence>
<evidence type="ECO:0000313" key="2">
    <source>
        <dbReference type="EMBL" id="KAG2489203.1"/>
    </source>
</evidence>
<name>A0A835XUE0_9CHLO</name>
<comment type="caution">
    <text evidence="2">The sequence shown here is derived from an EMBL/GenBank/DDBJ whole genome shotgun (WGS) entry which is preliminary data.</text>
</comment>
<reference evidence="2" key="1">
    <citation type="journal article" date="2020" name="bioRxiv">
        <title>Comparative genomics of Chlamydomonas.</title>
        <authorList>
            <person name="Craig R.J."/>
            <person name="Hasan A.R."/>
            <person name="Ness R.W."/>
            <person name="Keightley P.D."/>
        </authorList>
    </citation>
    <scope>NUCLEOTIDE SEQUENCE</scope>
    <source>
        <strain evidence="2">CCAP 11/70</strain>
    </source>
</reference>
<dbReference type="AlphaFoldDB" id="A0A835XUE0"/>
<protein>
    <submittedName>
        <fullName evidence="2">Uncharacterized protein</fullName>
    </submittedName>
</protein>
<feature type="compositionally biased region" description="Low complexity" evidence="1">
    <location>
        <begin position="372"/>
        <end position="384"/>
    </location>
</feature>
<proteinExistence type="predicted"/>
<gene>
    <name evidence="2" type="ORF">HYH03_012227</name>
</gene>
<evidence type="ECO:0000256" key="1">
    <source>
        <dbReference type="SAM" id="MobiDB-lite"/>
    </source>
</evidence>
<evidence type="ECO:0000313" key="3">
    <source>
        <dbReference type="Proteomes" id="UP000612055"/>
    </source>
</evidence>
<feature type="compositionally biased region" description="Low complexity" evidence="1">
    <location>
        <begin position="623"/>
        <end position="633"/>
    </location>
</feature>
<dbReference type="OrthoDB" id="549141at2759"/>
<feature type="region of interest" description="Disordered" evidence="1">
    <location>
        <begin position="351"/>
        <end position="384"/>
    </location>
</feature>